<evidence type="ECO:0000313" key="4">
    <source>
        <dbReference type="Proteomes" id="UP001149140"/>
    </source>
</evidence>
<keyword evidence="2" id="KW-1133">Transmembrane helix</keyword>
<feature type="transmembrane region" description="Helical" evidence="2">
    <location>
        <begin position="84"/>
        <end position="106"/>
    </location>
</feature>
<keyword evidence="4" id="KW-1185">Reference proteome</keyword>
<organism evidence="3 4">
    <name type="scientific">Solirubrobacter ginsenosidimutans</name>
    <dbReference type="NCBI Taxonomy" id="490573"/>
    <lineage>
        <taxon>Bacteria</taxon>
        <taxon>Bacillati</taxon>
        <taxon>Actinomycetota</taxon>
        <taxon>Thermoleophilia</taxon>
        <taxon>Solirubrobacterales</taxon>
        <taxon>Solirubrobacteraceae</taxon>
        <taxon>Solirubrobacter</taxon>
    </lineage>
</organism>
<evidence type="ECO:0000256" key="1">
    <source>
        <dbReference type="SAM" id="MobiDB-lite"/>
    </source>
</evidence>
<evidence type="ECO:0000313" key="3">
    <source>
        <dbReference type="EMBL" id="MDA0166384.1"/>
    </source>
</evidence>
<keyword evidence="2" id="KW-0812">Transmembrane</keyword>
<protein>
    <submittedName>
        <fullName evidence="3">Uncharacterized protein</fullName>
    </submittedName>
</protein>
<sequence>MVESVRWRRLRWQLRGAWQWPAFVVLTFVDALLVARLPFQGEGTDVIGAFLVAGFFNLLAVALLAPAFGMLLRRRRRDLPFMIARDYAGTALLVLTTCGLLAGGLVHRSAVVEERADQRAVTAAVNHYVAASAPRFMVGLGTMDRVKLEADSYRVCVMGRENLPLCMFVNTDQSPAGVKRDPSREPNAPFADR</sequence>
<feature type="transmembrane region" description="Helical" evidence="2">
    <location>
        <begin position="46"/>
        <end position="72"/>
    </location>
</feature>
<evidence type="ECO:0000256" key="2">
    <source>
        <dbReference type="SAM" id="Phobius"/>
    </source>
</evidence>
<proteinExistence type="predicted"/>
<feature type="transmembrane region" description="Helical" evidence="2">
    <location>
        <begin position="20"/>
        <end position="40"/>
    </location>
</feature>
<accession>A0A9X3N0U4</accession>
<keyword evidence="2" id="KW-0472">Membrane</keyword>
<dbReference type="AlphaFoldDB" id="A0A9X3N0U4"/>
<reference evidence="3" key="1">
    <citation type="submission" date="2022-10" db="EMBL/GenBank/DDBJ databases">
        <title>The WGS of Solirubrobacter ginsenosidimutans DSM 21036.</title>
        <authorList>
            <person name="Jiang Z."/>
        </authorList>
    </citation>
    <scope>NUCLEOTIDE SEQUENCE</scope>
    <source>
        <strain evidence="3">DSM 21036</strain>
    </source>
</reference>
<gene>
    <name evidence="3" type="ORF">OM076_39335</name>
</gene>
<comment type="caution">
    <text evidence="3">The sequence shown here is derived from an EMBL/GenBank/DDBJ whole genome shotgun (WGS) entry which is preliminary data.</text>
</comment>
<dbReference type="RefSeq" id="WP_270045641.1">
    <property type="nucleotide sequence ID" value="NZ_JAPDOD010000064.1"/>
</dbReference>
<feature type="region of interest" description="Disordered" evidence="1">
    <location>
        <begin position="174"/>
        <end position="193"/>
    </location>
</feature>
<dbReference type="EMBL" id="JAPDOD010000064">
    <property type="protein sequence ID" value="MDA0166384.1"/>
    <property type="molecule type" value="Genomic_DNA"/>
</dbReference>
<dbReference type="Proteomes" id="UP001149140">
    <property type="component" value="Unassembled WGS sequence"/>
</dbReference>
<name>A0A9X3N0U4_9ACTN</name>